<dbReference type="OrthoDB" id="10629358at2759"/>
<keyword evidence="1" id="KW-0472">Membrane</keyword>
<evidence type="ECO:0000313" key="3">
    <source>
        <dbReference type="Proteomes" id="UP001153678"/>
    </source>
</evidence>
<dbReference type="Proteomes" id="UP001153678">
    <property type="component" value="Unassembled WGS sequence"/>
</dbReference>
<evidence type="ECO:0000313" key="2">
    <source>
        <dbReference type="EMBL" id="CAI2195672.1"/>
    </source>
</evidence>
<dbReference type="AlphaFoldDB" id="A0A9W4X1Q9"/>
<organism evidence="2 3">
    <name type="scientific">Funneliformis geosporum</name>
    <dbReference type="NCBI Taxonomy" id="1117311"/>
    <lineage>
        <taxon>Eukaryota</taxon>
        <taxon>Fungi</taxon>
        <taxon>Fungi incertae sedis</taxon>
        <taxon>Mucoromycota</taxon>
        <taxon>Glomeromycotina</taxon>
        <taxon>Glomeromycetes</taxon>
        <taxon>Glomerales</taxon>
        <taxon>Glomeraceae</taxon>
        <taxon>Funneliformis</taxon>
    </lineage>
</organism>
<proteinExistence type="predicted"/>
<evidence type="ECO:0000256" key="1">
    <source>
        <dbReference type="SAM" id="Phobius"/>
    </source>
</evidence>
<gene>
    <name evidence="2" type="ORF">FWILDA_LOCUS17195</name>
</gene>
<keyword evidence="3" id="KW-1185">Reference proteome</keyword>
<feature type="transmembrane region" description="Helical" evidence="1">
    <location>
        <begin position="162"/>
        <end position="183"/>
    </location>
</feature>
<reference evidence="2" key="1">
    <citation type="submission" date="2022-08" db="EMBL/GenBank/DDBJ databases">
        <authorList>
            <person name="Kallberg Y."/>
            <person name="Tangrot J."/>
            <person name="Rosling A."/>
        </authorList>
    </citation>
    <scope>NUCLEOTIDE SEQUENCE</scope>
    <source>
        <strain evidence="2">Wild A</strain>
    </source>
</reference>
<protein>
    <submittedName>
        <fullName evidence="2">13111_t:CDS:1</fullName>
    </submittedName>
</protein>
<accession>A0A9W4X1Q9</accession>
<dbReference type="EMBL" id="CAMKVN010012804">
    <property type="protein sequence ID" value="CAI2195672.1"/>
    <property type="molecule type" value="Genomic_DNA"/>
</dbReference>
<keyword evidence="1" id="KW-1133">Transmembrane helix</keyword>
<comment type="caution">
    <text evidence="2">The sequence shown here is derived from an EMBL/GenBank/DDBJ whole genome shotgun (WGS) entry which is preliminary data.</text>
</comment>
<keyword evidence="1" id="KW-0812">Transmembrane</keyword>
<sequence length="185" mass="21487">MNSNLLDKLQKDLEKINVYRNQPVFLKQKKAVEDLENYLFSANLTKYREFIVNSLQKELASEPFPVLAEELKENNRDFVLQVNQIIDRQALENIKNQVLNNVGEKKAEKLVDNLLVKIKATFASEAERSVVCQAIYRLRDHGNREKKEDSSNYNPSSDKPNYLWPILAVLLISGMFITGFLLVRW</sequence>
<feature type="non-terminal residue" evidence="2">
    <location>
        <position position="185"/>
    </location>
</feature>
<name>A0A9W4X1Q9_9GLOM</name>